<dbReference type="EMBL" id="SMAB01000030">
    <property type="protein sequence ID" value="TCS78139.1"/>
    <property type="molecule type" value="Genomic_DNA"/>
</dbReference>
<keyword evidence="7" id="KW-0547">Nucleotide-binding</keyword>
<dbReference type="InterPro" id="IPR045085">
    <property type="entry name" value="HLD_clamp_pol_III_gamma_tau"/>
</dbReference>
<keyword evidence="4" id="KW-0548">Nucleotidyltransferase</keyword>
<dbReference type="Pfam" id="PF12169">
    <property type="entry name" value="DNA_pol3_gamma3"/>
    <property type="match status" value="1"/>
</dbReference>
<protein>
    <recommendedName>
        <fullName evidence="2">DNA-directed DNA polymerase</fullName>
        <ecNumber evidence="2">2.7.7.7</ecNumber>
    </recommendedName>
</protein>
<dbReference type="Pfam" id="PF20964">
    <property type="entry name" value="DnaX_C"/>
    <property type="match status" value="1"/>
</dbReference>
<evidence type="ECO:0000259" key="13">
    <source>
        <dbReference type="SMART" id="SM00382"/>
    </source>
</evidence>
<evidence type="ECO:0000313" key="15">
    <source>
        <dbReference type="Proteomes" id="UP000295788"/>
    </source>
</evidence>
<sequence>MAYLALYRAWRPQRFIDVIGQQHIIQTLQNSLKEKRFAHAYLFSGPRGTGKTSTAKIFAKAVNCEHGPVEEPCNECKVCKGITEGTIFDVVEIDAASNRGVEEIRDLREKVKFAPNQTRYKVYIIDEVHMLTTEAFNALLKTLEEPPEHVIFILATTEPHKIPLTIISRCQRFDFRRITIDDIVQRLAHIIQAEGFTYEQEALTLIAKHSEGGMRDSLSLLDQVLSFSGDHITVDDVLRVTGRVSYQVFSQIAKDLYDGNTAKVLDEVTHLFEEGKDPEKIIEDLLLYYRDLLLYRSAPQIEEIRDKSNLDQQFPIVADYYSEEQIYEMIEIFNKYLNEMKWTNQPRILLELAIVKASKMNKHKENQQSFAWEEIEQLKKRVQELEEKLQRIATNETNIHTITKSEEKPLVKQTSFKVSSSVKQLVSLSKDFSEKQFQKLKQDWPEILQVIKRKKITVHAWLMDGEPVAATEDTLVIAFKNVMHRDTTDKPAHRQLIESVITDKMGTTFRILNLLKKDWQKFIDESEPKEGKTDDEHFVLEPEYEDEIVAKAIELFGKDLVEIKD</sequence>
<reference evidence="14 15" key="1">
    <citation type="submission" date="2019-03" db="EMBL/GenBank/DDBJ databases">
        <title>Genomic Encyclopedia of Type Strains, Phase IV (KMG-IV): sequencing the most valuable type-strain genomes for metagenomic binning, comparative biology and taxonomic classification.</title>
        <authorList>
            <person name="Goeker M."/>
        </authorList>
    </citation>
    <scope>NUCLEOTIDE SEQUENCE [LARGE SCALE GENOMIC DNA]</scope>
    <source>
        <strain evidence="14 15">DSM 23802</strain>
    </source>
</reference>
<evidence type="ECO:0000256" key="10">
    <source>
        <dbReference type="ARBA" id="ARBA00022932"/>
    </source>
</evidence>
<dbReference type="SUPFAM" id="SSF52540">
    <property type="entry name" value="P-loop containing nucleoside triphosphate hydrolases"/>
    <property type="match status" value="1"/>
</dbReference>
<dbReference type="InterPro" id="IPR008921">
    <property type="entry name" value="DNA_pol3_clamp-load_cplx_C"/>
</dbReference>
<keyword evidence="9" id="KW-0067">ATP-binding</keyword>
<dbReference type="OrthoDB" id="9810148at2"/>
<dbReference type="PANTHER" id="PTHR11669">
    <property type="entry name" value="REPLICATION FACTOR C / DNA POLYMERASE III GAMMA-TAU SUBUNIT"/>
    <property type="match status" value="1"/>
</dbReference>
<dbReference type="Pfam" id="PF22608">
    <property type="entry name" value="DNAX_ATPase_lid"/>
    <property type="match status" value="1"/>
</dbReference>
<name>A0A4R3K5T5_9BACI</name>
<evidence type="ECO:0000256" key="6">
    <source>
        <dbReference type="ARBA" id="ARBA00022723"/>
    </source>
</evidence>
<dbReference type="PRINTS" id="PR00300">
    <property type="entry name" value="CLPPROTEASEA"/>
</dbReference>
<organism evidence="14 15">
    <name type="scientific">Tepidibacillus fermentans</name>
    <dbReference type="NCBI Taxonomy" id="1281767"/>
    <lineage>
        <taxon>Bacteria</taxon>
        <taxon>Bacillati</taxon>
        <taxon>Bacillota</taxon>
        <taxon>Bacilli</taxon>
        <taxon>Bacillales</taxon>
        <taxon>Bacillaceae</taxon>
        <taxon>Tepidibacillus</taxon>
    </lineage>
</organism>
<dbReference type="SUPFAM" id="SSF48019">
    <property type="entry name" value="post-AAA+ oligomerization domain-like"/>
    <property type="match status" value="1"/>
</dbReference>
<dbReference type="Proteomes" id="UP000295788">
    <property type="component" value="Unassembled WGS sequence"/>
</dbReference>
<evidence type="ECO:0000313" key="14">
    <source>
        <dbReference type="EMBL" id="TCS78139.1"/>
    </source>
</evidence>
<dbReference type="InterPro" id="IPR003593">
    <property type="entry name" value="AAA+_ATPase"/>
</dbReference>
<dbReference type="Gene3D" id="1.10.8.60">
    <property type="match status" value="1"/>
</dbReference>
<dbReference type="EC" id="2.7.7.7" evidence="2"/>
<dbReference type="GO" id="GO:0003677">
    <property type="term" value="F:DNA binding"/>
    <property type="evidence" value="ECO:0007669"/>
    <property type="project" value="InterPro"/>
</dbReference>
<dbReference type="GO" id="GO:0006261">
    <property type="term" value="P:DNA-templated DNA replication"/>
    <property type="evidence" value="ECO:0007669"/>
    <property type="project" value="TreeGrafter"/>
</dbReference>
<evidence type="ECO:0000256" key="1">
    <source>
        <dbReference type="ARBA" id="ARBA00006360"/>
    </source>
</evidence>
<evidence type="ECO:0000256" key="8">
    <source>
        <dbReference type="ARBA" id="ARBA00022833"/>
    </source>
</evidence>
<feature type="coiled-coil region" evidence="12">
    <location>
        <begin position="368"/>
        <end position="395"/>
    </location>
</feature>
<evidence type="ECO:0000256" key="9">
    <source>
        <dbReference type="ARBA" id="ARBA00022840"/>
    </source>
</evidence>
<keyword evidence="8" id="KW-0862">Zinc</keyword>
<dbReference type="InterPro" id="IPR048448">
    <property type="entry name" value="DnaX-like_C"/>
</dbReference>
<dbReference type="InterPro" id="IPR012763">
    <property type="entry name" value="DNA_pol_III_sug/sutau_N"/>
</dbReference>
<dbReference type="SMART" id="SM00382">
    <property type="entry name" value="AAA"/>
    <property type="match status" value="1"/>
</dbReference>
<evidence type="ECO:0000256" key="3">
    <source>
        <dbReference type="ARBA" id="ARBA00022679"/>
    </source>
</evidence>
<evidence type="ECO:0000256" key="11">
    <source>
        <dbReference type="ARBA" id="ARBA00049244"/>
    </source>
</evidence>
<evidence type="ECO:0000256" key="7">
    <source>
        <dbReference type="ARBA" id="ARBA00022741"/>
    </source>
</evidence>
<keyword evidence="10" id="KW-0239">DNA-directed DNA polymerase</keyword>
<dbReference type="Pfam" id="PF13177">
    <property type="entry name" value="DNA_pol3_delta2"/>
    <property type="match status" value="1"/>
</dbReference>
<dbReference type="Gene3D" id="3.40.50.300">
    <property type="entry name" value="P-loop containing nucleotide triphosphate hydrolases"/>
    <property type="match status" value="1"/>
</dbReference>
<accession>A0A4R3K5T5</accession>
<dbReference type="CDD" id="cd00009">
    <property type="entry name" value="AAA"/>
    <property type="match status" value="1"/>
</dbReference>
<dbReference type="InterPro" id="IPR001270">
    <property type="entry name" value="ClpA/B"/>
</dbReference>
<dbReference type="Gene3D" id="1.20.272.10">
    <property type="match status" value="1"/>
</dbReference>
<dbReference type="InterPro" id="IPR022754">
    <property type="entry name" value="DNA_pol_III_gamma-3"/>
</dbReference>
<dbReference type="PANTHER" id="PTHR11669:SF0">
    <property type="entry name" value="PROTEIN STICHEL-LIKE 2"/>
    <property type="match status" value="1"/>
</dbReference>
<evidence type="ECO:0000256" key="4">
    <source>
        <dbReference type="ARBA" id="ARBA00022695"/>
    </source>
</evidence>
<keyword evidence="5" id="KW-0235">DNA replication</keyword>
<dbReference type="GO" id="GO:0005524">
    <property type="term" value="F:ATP binding"/>
    <property type="evidence" value="ECO:0007669"/>
    <property type="project" value="UniProtKB-KW"/>
</dbReference>
<dbReference type="NCBIfam" id="NF004046">
    <property type="entry name" value="PRK05563.1"/>
    <property type="match status" value="1"/>
</dbReference>
<dbReference type="AlphaFoldDB" id="A0A4R3K5T5"/>
<dbReference type="GO" id="GO:0046872">
    <property type="term" value="F:metal ion binding"/>
    <property type="evidence" value="ECO:0007669"/>
    <property type="project" value="UniProtKB-KW"/>
</dbReference>
<gene>
    <name evidence="14" type="ORF">EDD72_13016</name>
</gene>
<evidence type="ECO:0000256" key="5">
    <source>
        <dbReference type="ARBA" id="ARBA00022705"/>
    </source>
</evidence>
<dbReference type="RefSeq" id="WP_132770688.1">
    <property type="nucleotide sequence ID" value="NZ_SMAB01000030.1"/>
</dbReference>
<comment type="catalytic activity">
    <reaction evidence="11">
        <text>DNA(n) + a 2'-deoxyribonucleoside 5'-triphosphate = DNA(n+1) + diphosphate</text>
        <dbReference type="Rhea" id="RHEA:22508"/>
        <dbReference type="Rhea" id="RHEA-COMP:17339"/>
        <dbReference type="Rhea" id="RHEA-COMP:17340"/>
        <dbReference type="ChEBI" id="CHEBI:33019"/>
        <dbReference type="ChEBI" id="CHEBI:61560"/>
        <dbReference type="ChEBI" id="CHEBI:173112"/>
        <dbReference type="EC" id="2.7.7.7"/>
    </reaction>
</comment>
<evidence type="ECO:0000256" key="2">
    <source>
        <dbReference type="ARBA" id="ARBA00012417"/>
    </source>
</evidence>
<comment type="similarity">
    <text evidence="1">Belongs to the DnaX/STICHEL family.</text>
</comment>
<dbReference type="FunFam" id="1.10.8.60:FF:000013">
    <property type="entry name" value="DNA polymerase III subunit gamma/tau"/>
    <property type="match status" value="1"/>
</dbReference>
<keyword evidence="15" id="KW-1185">Reference proteome</keyword>
<keyword evidence="3" id="KW-0808">Transferase</keyword>
<dbReference type="NCBIfam" id="TIGR02397">
    <property type="entry name" value="dnaX_nterm"/>
    <property type="match status" value="1"/>
</dbReference>
<dbReference type="FunFam" id="3.40.50.300:FF:000014">
    <property type="entry name" value="DNA polymerase III subunit gamma/tau"/>
    <property type="match status" value="1"/>
</dbReference>
<comment type="caution">
    <text evidence="14">The sequence shown here is derived from an EMBL/GenBank/DDBJ whole genome shotgun (WGS) entry which is preliminary data.</text>
</comment>
<proteinExistence type="inferred from homology"/>
<dbReference type="GO" id="GO:0009360">
    <property type="term" value="C:DNA polymerase III complex"/>
    <property type="evidence" value="ECO:0007669"/>
    <property type="project" value="InterPro"/>
</dbReference>
<feature type="domain" description="AAA+ ATPase" evidence="13">
    <location>
        <begin position="37"/>
        <end position="179"/>
    </location>
</feature>
<keyword evidence="12" id="KW-0175">Coiled coil</keyword>
<dbReference type="CDD" id="cd18137">
    <property type="entry name" value="HLD_clamp_pol_III_gamma_tau"/>
    <property type="match status" value="1"/>
</dbReference>
<keyword evidence="6" id="KW-0479">Metal-binding</keyword>
<evidence type="ECO:0000256" key="12">
    <source>
        <dbReference type="SAM" id="Coils"/>
    </source>
</evidence>
<dbReference type="InterPro" id="IPR027417">
    <property type="entry name" value="P-loop_NTPase"/>
</dbReference>
<dbReference type="GO" id="GO:0003887">
    <property type="term" value="F:DNA-directed DNA polymerase activity"/>
    <property type="evidence" value="ECO:0007669"/>
    <property type="project" value="UniProtKB-KW"/>
</dbReference>
<dbReference type="InterPro" id="IPR050238">
    <property type="entry name" value="DNA_Rep/Repair_Clamp_Loader"/>
</dbReference>